<dbReference type="RefSeq" id="WP_110922653.1">
    <property type="nucleotide sequence ID" value="NZ_QJSU01000003.1"/>
</dbReference>
<dbReference type="Proteomes" id="UP000247746">
    <property type="component" value="Unassembled WGS sequence"/>
</dbReference>
<proteinExistence type="predicted"/>
<name>A0A2V4V498_9GAMM</name>
<evidence type="ECO:0000313" key="1">
    <source>
        <dbReference type="EMBL" id="PYE39660.1"/>
    </source>
</evidence>
<gene>
    <name evidence="1" type="ORF">DFP82_103105</name>
</gene>
<dbReference type="AlphaFoldDB" id="A0A2V4V498"/>
<dbReference type="EMBL" id="QJSU01000003">
    <property type="protein sequence ID" value="PYE39660.1"/>
    <property type="molecule type" value="Genomic_DNA"/>
</dbReference>
<accession>A0A2V4V498</accession>
<keyword evidence="2" id="KW-1185">Reference proteome</keyword>
<comment type="caution">
    <text evidence="1">The sequence shown here is derived from an EMBL/GenBank/DDBJ whole genome shotgun (WGS) entry which is preliminary data.</text>
</comment>
<evidence type="ECO:0000313" key="2">
    <source>
        <dbReference type="Proteomes" id="UP000247746"/>
    </source>
</evidence>
<reference evidence="1 2" key="1">
    <citation type="submission" date="2018-06" db="EMBL/GenBank/DDBJ databases">
        <title>Genomic Encyclopedia of Type Strains, Phase III (KMG-III): the genomes of soil and plant-associated and newly described type strains.</title>
        <authorList>
            <person name="Whitman W."/>
        </authorList>
    </citation>
    <scope>NUCLEOTIDE SEQUENCE [LARGE SCALE GENOMIC DNA]</scope>
    <source>
        <strain evidence="1 2">CECT 5889</strain>
    </source>
</reference>
<dbReference type="OrthoDB" id="9895969at2"/>
<sequence>MITMSSRNKPLKLLLLFLTVLFIYSEFFATHIKLINKTDYDIYSVKGEYFSKSTDPSLEEIDKQQSLVITPKGKTQYSIRFSTQTAKQPIDISVGWGTRVYDNDGDLVPIIESQGSDFIFSADGFCDYEIIIHEQYAEARGYNKNFCYRRIFLHSAKNIIVTEG</sequence>
<organism evidence="1 2">
    <name type="scientific">Psychrobacter fozii</name>
    <dbReference type="NCBI Taxonomy" id="198480"/>
    <lineage>
        <taxon>Bacteria</taxon>
        <taxon>Pseudomonadati</taxon>
        <taxon>Pseudomonadota</taxon>
        <taxon>Gammaproteobacteria</taxon>
        <taxon>Moraxellales</taxon>
        <taxon>Moraxellaceae</taxon>
        <taxon>Psychrobacter</taxon>
    </lineage>
</organism>
<protein>
    <submittedName>
        <fullName evidence="1">Uncharacterized protein</fullName>
    </submittedName>
</protein>